<reference evidence="2 3" key="1">
    <citation type="submission" date="2020-08" db="EMBL/GenBank/DDBJ databases">
        <title>Genomic Encyclopedia of Type Strains, Phase III (KMG-III): the genomes of soil and plant-associated and newly described type strains.</title>
        <authorList>
            <person name="Whitman W."/>
        </authorList>
    </citation>
    <scope>NUCLEOTIDE SEQUENCE [LARGE SCALE GENOMIC DNA]</scope>
    <source>
        <strain evidence="2 3">CECT 8640</strain>
    </source>
</reference>
<sequence>MTEIARPGDVDLPEGSVSVMVADLARQVVDLVAPEQLEYFGLVTESWESGKVPRRPRSWTGGTVGSGVDPSVLADIVYPLLAGTIAQVLGATTFAGLQRRRWWRRKRRAVPSTRITLTSEQVDQARTACIAHGMTLGLNESEATMLADAVHGALRRSADGGGS</sequence>
<evidence type="ECO:0000313" key="2">
    <source>
        <dbReference type="EMBL" id="MBB5960668.1"/>
    </source>
</evidence>
<comment type="caution">
    <text evidence="2">The sequence shown here is derived from an EMBL/GenBank/DDBJ whole genome shotgun (WGS) entry which is preliminary data.</text>
</comment>
<dbReference type="AlphaFoldDB" id="A0A841CX11"/>
<proteinExistence type="predicted"/>
<organism evidence="2 3">
    <name type="scientific">Saccharothrix tamanrassetensis</name>
    <dbReference type="NCBI Taxonomy" id="1051531"/>
    <lineage>
        <taxon>Bacteria</taxon>
        <taxon>Bacillati</taxon>
        <taxon>Actinomycetota</taxon>
        <taxon>Actinomycetes</taxon>
        <taxon>Pseudonocardiales</taxon>
        <taxon>Pseudonocardiaceae</taxon>
        <taxon>Saccharothrix</taxon>
    </lineage>
</organism>
<dbReference type="RefSeq" id="WP_184699060.1">
    <property type="nucleotide sequence ID" value="NZ_JACHJN010000020.1"/>
</dbReference>
<keyword evidence="1" id="KW-0472">Membrane</keyword>
<dbReference type="EMBL" id="JACHJN010000020">
    <property type="protein sequence ID" value="MBB5960668.1"/>
    <property type="molecule type" value="Genomic_DNA"/>
</dbReference>
<feature type="transmembrane region" description="Helical" evidence="1">
    <location>
        <begin position="76"/>
        <end position="97"/>
    </location>
</feature>
<evidence type="ECO:0000313" key="3">
    <source>
        <dbReference type="Proteomes" id="UP000547510"/>
    </source>
</evidence>
<dbReference type="Proteomes" id="UP000547510">
    <property type="component" value="Unassembled WGS sequence"/>
</dbReference>
<name>A0A841CX11_9PSEU</name>
<protein>
    <submittedName>
        <fullName evidence="2">Uncharacterized protein</fullName>
    </submittedName>
</protein>
<evidence type="ECO:0000256" key="1">
    <source>
        <dbReference type="SAM" id="Phobius"/>
    </source>
</evidence>
<keyword evidence="3" id="KW-1185">Reference proteome</keyword>
<keyword evidence="1" id="KW-1133">Transmembrane helix</keyword>
<gene>
    <name evidence="2" type="ORF">FHS29_007296</name>
</gene>
<keyword evidence="1" id="KW-0812">Transmembrane</keyword>
<accession>A0A841CX11</accession>